<evidence type="ECO:0000256" key="9">
    <source>
        <dbReference type="ARBA" id="ARBA00030757"/>
    </source>
</evidence>
<keyword evidence="5" id="KW-0963">Cytoplasm</keyword>
<dbReference type="PANTHER" id="PTHR11579">
    <property type="entry name" value="PROTEIN-L-ISOASPARTATE O-METHYLTRANSFERASE"/>
    <property type="match status" value="1"/>
</dbReference>
<keyword evidence="8" id="KW-0949">S-adenosyl-L-methionine</keyword>
<evidence type="ECO:0000256" key="3">
    <source>
        <dbReference type="ARBA" id="ARBA00011890"/>
    </source>
</evidence>
<evidence type="ECO:0000256" key="10">
    <source>
        <dbReference type="ARBA" id="ARBA00031323"/>
    </source>
</evidence>
<dbReference type="RefSeq" id="WP_112280008.1">
    <property type="nucleotide sequence ID" value="NZ_MASW01000001.1"/>
</dbReference>
<dbReference type="PANTHER" id="PTHR11579:SF0">
    <property type="entry name" value="PROTEIN-L-ISOASPARTATE(D-ASPARTATE) O-METHYLTRANSFERASE"/>
    <property type="match status" value="1"/>
</dbReference>
<evidence type="ECO:0000313" key="12">
    <source>
        <dbReference type="EMBL" id="PXY31973.1"/>
    </source>
</evidence>
<dbReference type="GO" id="GO:0004719">
    <property type="term" value="F:protein-L-isoaspartate (D-aspartate) O-methyltransferase activity"/>
    <property type="evidence" value="ECO:0007669"/>
    <property type="project" value="UniProtKB-EC"/>
</dbReference>
<evidence type="ECO:0000256" key="8">
    <source>
        <dbReference type="ARBA" id="ARBA00022691"/>
    </source>
</evidence>
<reference evidence="12 13" key="1">
    <citation type="submission" date="2016-07" db="EMBL/GenBank/DDBJ databases">
        <title>Draft genome sequence of Prauserella muralis DSM 45305, isolated from a mould-covered wall in an indoor environment.</title>
        <authorList>
            <person name="Ruckert C."/>
            <person name="Albersmeier A."/>
            <person name="Jiang C.-L."/>
            <person name="Jiang Y."/>
            <person name="Kalinowski J."/>
            <person name="Schneider O."/>
            <person name="Winkler A."/>
            <person name="Zotchev S.B."/>
        </authorList>
    </citation>
    <scope>NUCLEOTIDE SEQUENCE [LARGE SCALE GENOMIC DNA]</scope>
    <source>
        <strain evidence="12 13">DSM 45305</strain>
    </source>
</reference>
<dbReference type="Gene3D" id="3.40.50.150">
    <property type="entry name" value="Vaccinia Virus protein VP39"/>
    <property type="match status" value="1"/>
</dbReference>
<dbReference type="GO" id="GO:0032259">
    <property type="term" value="P:methylation"/>
    <property type="evidence" value="ECO:0007669"/>
    <property type="project" value="UniProtKB-KW"/>
</dbReference>
<evidence type="ECO:0000256" key="6">
    <source>
        <dbReference type="ARBA" id="ARBA00022603"/>
    </source>
</evidence>
<comment type="similarity">
    <text evidence="2">Belongs to the methyltransferase superfamily. L-isoaspartyl/D-aspartyl protein methyltransferase family.</text>
</comment>
<dbReference type="SUPFAM" id="SSF53335">
    <property type="entry name" value="S-adenosyl-L-methionine-dependent methyltransferases"/>
    <property type="match status" value="1"/>
</dbReference>
<gene>
    <name evidence="12" type="ORF">BAY60_06520</name>
</gene>
<dbReference type="EC" id="2.1.1.77" evidence="3"/>
<dbReference type="NCBIfam" id="TIGR04188">
    <property type="entry name" value="methyltr_grsp"/>
    <property type="match status" value="1"/>
</dbReference>
<comment type="subcellular location">
    <subcellularLocation>
        <location evidence="1">Cytoplasm</location>
    </subcellularLocation>
</comment>
<dbReference type="AlphaFoldDB" id="A0A2V4BMV2"/>
<protein>
    <recommendedName>
        <fullName evidence="4">Protein-L-isoaspartate O-methyltransferase</fullName>
        <ecNumber evidence="3">2.1.1.77</ecNumber>
    </recommendedName>
    <alternativeName>
        <fullName evidence="11">L-isoaspartyl protein carboxyl methyltransferase</fullName>
    </alternativeName>
    <alternativeName>
        <fullName evidence="9">Protein L-isoaspartyl methyltransferase</fullName>
    </alternativeName>
    <alternativeName>
        <fullName evidence="10">Protein-beta-aspartate methyltransferase</fullName>
    </alternativeName>
</protein>
<comment type="caution">
    <text evidence="12">The sequence shown here is derived from an EMBL/GenBank/DDBJ whole genome shotgun (WGS) entry which is preliminary data.</text>
</comment>
<evidence type="ECO:0000256" key="4">
    <source>
        <dbReference type="ARBA" id="ARBA00013346"/>
    </source>
</evidence>
<keyword evidence="7 12" id="KW-0808">Transferase</keyword>
<evidence type="ECO:0000256" key="7">
    <source>
        <dbReference type="ARBA" id="ARBA00022679"/>
    </source>
</evidence>
<sequence>MSFASRERRRLADRLRRDGATTDPRWLRAFRQVPRHAFLPRFYVPEGSRWLAVADGDAGWLETCYSDCALVTQLDDDPGRWEQARRDGPVSGVPTSSSSMPGIMAVMLEALCVRDGDRVLEVGTGTGYNAALLCCRLGDENVVTVDIDPAVLLPARASLAALGYAPGCEIADGELGLPERAPYDRVLCTCSVSRIPPAWLEQCRPGGLVVTTLNRPIGAGLVRLVAGEGATGQGRVLPHDGRFMPMRAHRLPAAGGVLAGRVATAKGTTALPVSTVLDPAGPFEFFAGLALPGVTVAADPDDEGASYLVHPDGSWAGHRTVDGEFRVEQGGPRRLWDLVEEAYELWLALGEPTRGDFAVTVDGEHQEFRLGDHAWPLR</sequence>
<evidence type="ECO:0000256" key="11">
    <source>
        <dbReference type="ARBA" id="ARBA00031350"/>
    </source>
</evidence>
<dbReference type="CDD" id="cd02440">
    <property type="entry name" value="AdoMet_MTases"/>
    <property type="match status" value="1"/>
</dbReference>
<evidence type="ECO:0000256" key="2">
    <source>
        <dbReference type="ARBA" id="ARBA00005369"/>
    </source>
</evidence>
<dbReference type="InterPro" id="IPR026448">
    <property type="entry name" value="Methyltr_grasp"/>
</dbReference>
<name>A0A2V4BMV2_9PSEU</name>
<organism evidence="12 13">
    <name type="scientific">Prauserella muralis</name>
    <dbReference type="NCBI Taxonomy" id="588067"/>
    <lineage>
        <taxon>Bacteria</taxon>
        <taxon>Bacillati</taxon>
        <taxon>Actinomycetota</taxon>
        <taxon>Actinomycetes</taxon>
        <taxon>Pseudonocardiales</taxon>
        <taxon>Pseudonocardiaceae</taxon>
        <taxon>Prauserella</taxon>
    </lineage>
</organism>
<dbReference type="Proteomes" id="UP000249915">
    <property type="component" value="Unassembled WGS sequence"/>
</dbReference>
<evidence type="ECO:0000256" key="5">
    <source>
        <dbReference type="ARBA" id="ARBA00022490"/>
    </source>
</evidence>
<proteinExistence type="inferred from homology"/>
<dbReference type="InterPro" id="IPR029063">
    <property type="entry name" value="SAM-dependent_MTases_sf"/>
</dbReference>
<keyword evidence="13" id="KW-1185">Reference proteome</keyword>
<dbReference type="Pfam" id="PF01135">
    <property type="entry name" value="PCMT"/>
    <property type="match status" value="1"/>
</dbReference>
<dbReference type="GO" id="GO:0005737">
    <property type="term" value="C:cytoplasm"/>
    <property type="evidence" value="ECO:0007669"/>
    <property type="project" value="UniProtKB-SubCell"/>
</dbReference>
<evidence type="ECO:0000256" key="1">
    <source>
        <dbReference type="ARBA" id="ARBA00004496"/>
    </source>
</evidence>
<evidence type="ECO:0000313" key="13">
    <source>
        <dbReference type="Proteomes" id="UP000249915"/>
    </source>
</evidence>
<dbReference type="OrthoDB" id="5143400at2"/>
<dbReference type="InterPro" id="IPR000682">
    <property type="entry name" value="PCMT"/>
</dbReference>
<keyword evidence="6 12" id="KW-0489">Methyltransferase</keyword>
<dbReference type="EMBL" id="MASW01000001">
    <property type="protein sequence ID" value="PXY31973.1"/>
    <property type="molecule type" value="Genomic_DNA"/>
</dbReference>
<accession>A0A2V4BMV2</accession>